<evidence type="ECO:0000259" key="1">
    <source>
        <dbReference type="Pfam" id="PF21056"/>
    </source>
</evidence>
<protein>
    <recommendedName>
        <fullName evidence="1">ZSWIM1/3 RNaseH-like domain-containing protein</fullName>
    </recommendedName>
</protein>
<dbReference type="Pfam" id="PF21056">
    <property type="entry name" value="ZSWIM1-3_RNaseH-like"/>
    <property type="match status" value="1"/>
</dbReference>
<dbReference type="Proteomes" id="UP001146120">
    <property type="component" value="Unassembled WGS sequence"/>
</dbReference>
<sequence length="195" mass="22597">SGKRTLQRQRTTGCTATIVAPLPREEQSSNAPYFYVKVTKQSTTDDHPVSKRLYGAYAENRAITDEAVLAMIEEFVKVQTPFQRIHQYHMKSHRKSCRISSRKSNKTVKKESEEGRVQPFLQEFAKSQAGNVVDMLRTTPTKKRYKRYSFMVHDAFGKGQFAQHHALIAHETEENMEFCVESFKRHNPKYSGHRI</sequence>
<comment type="caution">
    <text evidence="2">The sequence shown here is derived from an EMBL/GenBank/DDBJ whole genome shotgun (WGS) entry which is preliminary data.</text>
</comment>
<reference evidence="2" key="1">
    <citation type="submission" date="2022-11" db="EMBL/GenBank/DDBJ databases">
        <authorList>
            <person name="Morgan W.R."/>
            <person name="Tartar A."/>
        </authorList>
    </citation>
    <scope>NUCLEOTIDE SEQUENCE</scope>
    <source>
        <strain evidence="2">ARSEF 373</strain>
    </source>
</reference>
<evidence type="ECO:0000313" key="3">
    <source>
        <dbReference type="Proteomes" id="UP001146120"/>
    </source>
</evidence>
<keyword evidence="3" id="KW-1185">Reference proteome</keyword>
<name>A0AAV2Z072_9STRA</name>
<dbReference type="InterPro" id="IPR048324">
    <property type="entry name" value="ZSWIM1-3_RNaseH-like"/>
</dbReference>
<evidence type="ECO:0000313" key="2">
    <source>
        <dbReference type="EMBL" id="DAZ99013.1"/>
    </source>
</evidence>
<proteinExistence type="predicted"/>
<dbReference type="AlphaFoldDB" id="A0AAV2Z072"/>
<gene>
    <name evidence="2" type="ORF">N0F65_011268</name>
</gene>
<feature type="domain" description="ZSWIM1/3 RNaseH-like" evidence="1">
    <location>
        <begin position="141"/>
        <end position="191"/>
    </location>
</feature>
<feature type="non-terminal residue" evidence="2">
    <location>
        <position position="1"/>
    </location>
</feature>
<reference evidence="2" key="2">
    <citation type="journal article" date="2023" name="Microbiol Resour">
        <title>Decontamination and Annotation of the Draft Genome Sequence of the Oomycete Lagenidium giganteum ARSEF 373.</title>
        <authorList>
            <person name="Morgan W.R."/>
            <person name="Tartar A."/>
        </authorList>
    </citation>
    <scope>NUCLEOTIDE SEQUENCE</scope>
    <source>
        <strain evidence="2">ARSEF 373</strain>
    </source>
</reference>
<organism evidence="2 3">
    <name type="scientific">Lagenidium giganteum</name>
    <dbReference type="NCBI Taxonomy" id="4803"/>
    <lineage>
        <taxon>Eukaryota</taxon>
        <taxon>Sar</taxon>
        <taxon>Stramenopiles</taxon>
        <taxon>Oomycota</taxon>
        <taxon>Peronosporomycetes</taxon>
        <taxon>Pythiales</taxon>
        <taxon>Pythiaceae</taxon>
    </lineage>
</organism>
<accession>A0AAV2Z072</accession>
<dbReference type="EMBL" id="DAKRPA010000092">
    <property type="protein sequence ID" value="DAZ99013.1"/>
    <property type="molecule type" value="Genomic_DNA"/>
</dbReference>